<dbReference type="RefSeq" id="WP_191075484.1">
    <property type="nucleotide sequence ID" value="NZ_JACTAG010000002.1"/>
</dbReference>
<sequence length="148" mass="15779">MFRKILVGFDGSEPAERALRAACEIANKFDASLEVSHTPKDETVVFAAEAISGVYVGHTAVRDEMIVKAAEEMAKRAREIAAECGHETLEVHIGHGNPAEDILKRAKDDNVDLIVTGRRGLGDLRGLLLGSTSHGIGARAECACLTVA</sequence>
<evidence type="ECO:0000256" key="1">
    <source>
        <dbReference type="ARBA" id="ARBA00008791"/>
    </source>
</evidence>
<dbReference type="PANTHER" id="PTHR46268:SF6">
    <property type="entry name" value="UNIVERSAL STRESS PROTEIN UP12"/>
    <property type="match status" value="1"/>
</dbReference>
<dbReference type="Pfam" id="PF00582">
    <property type="entry name" value="Usp"/>
    <property type="match status" value="1"/>
</dbReference>
<dbReference type="PANTHER" id="PTHR46268">
    <property type="entry name" value="STRESS RESPONSE PROTEIN NHAX"/>
    <property type="match status" value="1"/>
</dbReference>
<dbReference type="InterPro" id="IPR006015">
    <property type="entry name" value="Universal_stress_UspA"/>
</dbReference>
<dbReference type="Gene3D" id="3.40.50.620">
    <property type="entry name" value="HUPs"/>
    <property type="match status" value="1"/>
</dbReference>
<dbReference type="PRINTS" id="PR01438">
    <property type="entry name" value="UNVRSLSTRESS"/>
</dbReference>
<proteinExistence type="inferred from homology"/>
<comment type="caution">
    <text evidence="3">The sequence shown here is derived from an EMBL/GenBank/DDBJ whole genome shotgun (WGS) entry which is preliminary data.</text>
</comment>
<dbReference type="SUPFAM" id="SSF52402">
    <property type="entry name" value="Adenine nucleotide alpha hydrolases-like"/>
    <property type="match status" value="1"/>
</dbReference>
<protein>
    <submittedName>
        <fullName evidence="3">Universal stress protein</fullName>
    </submittedName>
</protein>
<comment type="similarity">
    <text evidence="1">Belongs to the universal stress protein A family.</text>
</comment>
<evidence type="ECO:0000259" key="2">
    <source>
        <dbReference type="Pfam" id="PF00582"/>
    </source>
</evidence>
<dbReference type="CDD" id="cd00293">
    <property type="entry name" value="USP-like"/>
    <property type="match status" value="1"/>
</dbReference>
<dbReference type="AlphaFoldDB" id="A0A927D3T3"/>
<accession>A0A927D3T3</accession>
<dbReference type="InterPro" id="IPR006016">
    <property type="entry name" value="UspA"/>
</dbReference>
<dbReference type="Proteomes" id="UP000635142">
    <property type="component" value="Unassembled WGS sequence"/>
</dbReference>
<gene>
    <name evidence="3" type="ORF">H9Q16_11035</name>
</gene>
<dbReference type="EMBL" id="JACTAG010000002">
    <property type="protein sequence ID" value="MBD3664459.1"/>
    <property type="molecule type" value="Genomic_DNA"/>
</dbReference>
<evidence type="ECO:0000313" key="4">
    <source>
        <dbReference type="Proteomes" id="UP000635142"/>
    </source>
</evidence>
<reference evidence="3" key="1">
    <citation type="submission" date="2020-08" db="EMBL/GenBank/DDBJ databases">
        <title>Sulfitobacter aestuariivivens sp. nov., isolated from a tidal flat.</title>
        <authorList>
            <person name="Park S."/>
            <person name="Yoon J.-H."/>
        </authorList>
    </citation>
    <scope>NUCLEOTIDE SEQUENCE</scope>
    <source>
        <strain evidence="3">TSTF-M16</strain>
    </source>
</reference>
<feature type="domain" description="UspA" evidence="2">
    <location>
        <begin position="1"/>
        <end position="147"/>
    </location>
</feature>
<keyword evidence="4" id="KW-1185">Reference proteome</keyword>
<name>A0A927D3T3_9RHOB</name>
<organism evidence="3 4">
    <name type="scientific">Sulfitobacter aestuariivivens</name>
    <dbReference type="NCBI Taxonomy" id="2766981"/>
    <lineage>
        <taxon>Bacteria</taxon>
        <taxon>Pseudomonadati</taxon>
        <taxon>Pseudomonadota</taxon>
        <taxon>Alphaproteobacteria</taxon>
        <taxon>Rhodobacterales</taxon>
        <taxon>Roseobacteraceae</taxon>
        <taxon>Sulfitobacter</taxon>
    </lineage>
</organism>
<dbReference type="InterPro" id="IPR014729">
    <property type="entry name" value="Rossmann-like_a/b/a_fold"/>
</dbReference>
<evidence type="ECO:0000313" key="3">
    <source>
        <dbReference type="EMBL" id="MBD3664459.1"/>
    </source>
</evidence>